<name>X1CJ91_9ZZZZ</name>
<dbReference type="EMBL" id="BART01014055">
    <property type="protein sequence ID" value="GAG84296.1"/>
    <property type="molecule type" value="Genomic_DNA"/>
</dbReference>
<accession>X1CJ91</accession>
<gene>
    <name evidence="1" type="ORF">S01H4_28324</name>
</gene>
<evidence type="ECO:0000313" key="1">
    <source>
        <dbReference type="EMBL" id="GAG84296.1"/>
    </source>
</evidence>
<organism evidence="1">
    <name type="scientific">marine sediment metagenome</name>
    <dbReference type="NCBI Taxonomy" id="412755"/>
    <lineage>
        <taxon>unclassified sequences</taxon>
        <taxon>metagenomes</taxon>
        <taxon>ecological metagenomes</taxon>
    </lineage>
</organism>
<dbReference type="AlphaFoldDB" id="X1CJ91"/>
<comment type="caution">
    <text evidence="1">The sequence shown here is derived from an EMBL/GenBank/DDBJ whole genome shotgun (WGS) entry which is preliminary data.</text>
</comment>
<proteinExistence type="predicted"/>
<protein>
    <submittedName>
        <fullName evidence="1">Uncharacterized protein</fullName>
    </submittedName>
</protein>
<feature type="non-terminal residue" evidence="1">
    <location>
        <position position="51"/>
    </location>
</feature>
<reference evidence="1" key="1">
    <citation type="journal article" date="2014" name="Front. Microbiol.">
        <title>High frequency of phylogenetically diverse reductive dehalogenase-homologous genes in deep subseafloor sedimentary metagenomes.</title>
        <authorList>
            <person name="Kawai M."/>
            <person name="Futagami T."/>
            <person name="Toyoda A."/>
            <person name="Takaki Y."/>
            <person name="Nishi S."/>
            <person name="Hori S."/>
            <person name="Arai W."/>
            <person name="Tsubouchi T."/>
            <person name="Morono Y."/>
            <person name="Uchiyama I."/>
            <person name="Ito T."/>
            <person name="Fujiyama A."/>
            <person name="Inagaki F."/>
            <person name="Takami H."/>
        </authorList>
    </citation>
    <scope>NUCLEOTIDE SEQUENCE</scope>
    <source>
        <strain evidence="1">Expedition CK06-06</strain>
    </source>
</reference>
<sequence>MVYLDKLWQLHGTLFCAMGIIKRQIVYSENRPFFVIAQSDGMFSKLGTLAT</sequence>